<dbReference type="InterPro" id="IPR045857">
    <property type="entry name" value="O16G_dom_2"/>
</dbReference>
<comment type="caution">
    <text evidence="5">The sequence shown here is derived from an EMBL/GenBank/DDBJ whole genome shotgun (WGS) entry which is preliminary data.</text>
</comment>
<comment type="catalytic activity">
    <reaction evidence="1">
        <text>Hydrolysis of terminal, non-reducing (1-&gt;4)-linked alpha-D-glucose residues with release of alpha-D-glucose.</text>
        <dbReference type="EC" id="3.2.1.20"/>
    </reaction>
</comment>
<organism evidence="5 6">
    <name type="scientific">Plutella xylostella</name>
    <name type="common">Diamondback moth</name>
    <name type="synonym">Plutella maculipennis</name>
    <dbReference type="NCBI Taxonomy" id="51655"/>
    <lineage>
        <taxon>Eukaryota</taxon>
        <taxon>Metazoa</taxon>
        <taxon>Ecdysozoa</taxon>
        <taxon>Arthropoda</taxon>
        <taxon>Hexapoda</taxon>
        <taxon>Insecta</taxon>
        <taxon>Pterygota</taxon>
        <taxon>Neoptera</taxon>
        <taxon>Endopterygota</taxon>
        <taxon>Lepidoptera</taxon>
        <taxon>Glossata</taxon>
        <taxon>Ditrysia</taxon>
        <taxon>Yponomeutoidea</taxon>
        <taxon>Plutellidae</taxon>
        <taxon>Plutella</taxon>
    </lineage>
</organism>
<accession>A0ABQ7R3P4</accession>
<dbReference type="PANTHER" id="PTHR10357">
    <property type="entry name" value="ALPHA-AMYLASE FAMILY MEMBER"/>
    <property type="match status" value="1"/>
</dbReference>
<dbReference type="Pfam" id="PF00128">
    <property type="entry name" value="Alpha-amylase"/>
    <property type="match status" value="1"/>
</dbReference>
<dbReference type="InterPro" id="IPR017853">
    <property type="entry name" value="GH"/>
</dbReference>
<dbReference type="InterPro" id="IPR013780">
    <property type="entry name" value="Glyco_hydro_b"/>
</dbReference>
<evidence type="ECO:0000256" key="2">
    <source>
        <dbReference type="ARBA" id="ARBA00012741"/>
    </source>
</evidence>
<dbReference type="Gene3D" id="3.90.400.10">
    <property type="entry name" value="Oligo-1,6-glucosidase, Domain 2"/>
    <property type="match status" value="1"/>
</dbReference>
<dbReference type="EC" id="3.2.1.20" evidence="2"/>
<evidence type="ECO:0000313" key="6">
    <source>
        <dbReference type="Proteomes" id="UP000823941"/>
    </source>
</evidence>
<dbReference type="InterPro" id="IPR006047">
    <property type="entry name" value="GH13_cat_dom"/>
</dbReference>
<feature type="non-terminal residue" evidence="5">
    <location>
        <position position="1"/>
    </location>
</feature>
<dbReference type="SUPFAM" id="SSF51445">
    <property type="entry name" value="(Trans)glycosidases"/>
    <property type="match status" value="1"/>
</dbReference>
<proteinExistence type="predicted"/>
<dbReference type="Gene3D" id="2.60.40.1180">
    <property type="entry name" value="Golgi alpha-mannosidase II"/>
    <property type="match status" value="1"/>
</dbReference>
<keyword evidence="3" id="KW-0812">Transmembrane</keyword>
<feature type="domain" description="Glycosyl hydrolase family 13 catalytic" evidence="4">
    <location>
        <begin position="55"/>
        <end position="458"/>
    </location>
</feature>
<gene>
    <name evidence="5" type="ORF">JYU34_002968</name>
</gene>
<dbReference type="CDD" id="cd11328">
    <property type="entry name" value="AmyAc_maltase"/>
    <property type="match status" value="1"/>
</dbReference>
<keyword evidence="3" id="KW-1133">Transmembrane helix</keyword>
<protein>
    <recommendedName>
        <fullName evidence="2">alpha-glucosidase</fullName>
        <ecNumber evidence="2">3.2.1.20</ecNumber>
    </recommendedName>
</protein>
<dbReference type="Gene3D" id="3.20.20.80">
    <property type="entry name" value="Glycosidases"/>
    <property type="match status" value="1"/>
</dbReference>
<evidence type="ECO:0000313" key="5">
    <source>
        <dbReference type="EMBL" id="KAG7311883.1"/>
    </source>
</evidence>
<dbReference type="PANTHER" id="PTHR10357:SF179">
    <property type="entry name" value="NEUTRAL AND BASIC AMINO ACID TRANSPORT PROTEIN RBAT"/>
    <property type="match status" value="1"/>
</dbReference>
<keyword evidence="3" id="KW-0472">Membrane</keyword>
<name>A0ABQ7R3P4_PLUXY</name>
<keyword evidence="6" id="KW-1185">Reference proteome</keyword>
<evidence type="ECO:0000256" key="1">
    <source>
        <dbReference type="ARBA" id="ARBA00001657"/>
    </source>
</evidence>
<sequence>VRTMMKSVYIAFGVVVGAAMVAGGVAWAIIAWRGSGPGAPPPPPRGWWETADLYQIYPRSFKDSDGDGVGDLPGITSKLEHLVEAGAGAAWLSPVFQSPMVDAGYDVSDFYSIHEEYGKMEDFEQLVSRAHELGLKVLLDFVPNHASTESQYFKDSEDRVEGFEDFFVWADGLQNPENDTNILPPSNWVSQFGGSAWQWSEKRGQFYLHQFSVQQADFNFRSPAVRDEMLQIMRFWLDKGADGFRIDALPYLMEANPADHGGRYPDDPLSGRKEFGLNQLGYTVPLYTKDLIELYDIVYDWREFVDKYQRENGGDTRVIFTEGYSNISMTMRYYGYGGRVGAHFPFNFGLITDLTRGFSARDLVYCVLKWLTYMPRGAVANWVLGNHDNSRVASRLRPALVDGLNALTTLLPGASVTYQGEELGMRDGRVSWRQTVDVEACSRGNEETYQLYSRDPARTPFHWDGGPSAGFSSNASTWLPVAPDHREVNLERQKKEPRSHFKVFQALKALRKRPTLTHGDYIVEAVSDKTLVVVRHLAPLDSFALVFNVAGSSDTVHTDWIRSLKLPATVYVASVSSKRNVGDVISPGPLELQAEEALVLQASSLVSYGHKLS</sequence>
<dbReference type="SMART" id="SM00642">
    <property type="entry name" value="Aamy"/>
    <property type="match status" value="1"/>
</dbReference>
<dbReference type="Proteomes" id="UP000823941">
    <property type="component" value="Chromosome 4"/>
</dbReference>
<evidence type="ECO:0000259" key="4">
    <source>
        <dbReference type="SMART" id="SM00642"/>
    </source>
</evidence>
<evidence type="ECO:0000256" key="3">
    <source>
        <dbReference type="SAM" id="Phobius"/>
    </source>
</evidence>
<dbReference type="EMBL" id="JAHIBW010000004">
    <property type="protein sequence ID" value="KAG7311883.1"/>
    <property type="molecule type" value="Genomic_DNA"/>
</dbReference>
<feature type="transmembrane region" description="Helical" evidence="3">
    <location>
        <begin position="7"/>
        <end position="32"/>
    </location>
</feature>
<reference evidence="5 6" key="1">
    <citation type="submission" date="2021-06" db="EMBL/GenBank/DDBJ databases">
        <title>A haploid diamondback moth (Plutella xylostella L.) genome assembly resolves 31 chromosomes and identifies a diamide resistance mutation.</title>
        <authorList>
            <person name="Ward C.M."/>
            <person name="Perry K.D."/>
            <person name="Baker G."/>
            <person name="Powis K."/>
            <person name="Heckel D.G."/>
            <person name="Baxter S.W."/>
        </authorList>
    </citation>
    <scope>NUCLEOTIDE SEQUENCE [LARGE SCALE GENOMIC DNA]</scope>
    <source>
        <strain evidence="5 6">LV</strain>
        <tissue evidence="5">Single pupa</tissue>
    </source>
</reference>